<dbReference type="PANTHER" id="PTHR39200:SF1">
    <property type="entry name" value="AUTO-TRANSPORTER ADHESIN HEAD GIN DOMAIN-CONTAINING PROTEIN-RELATED"/>
    <property type="match status" value="1"/>
</dbReference>
<dbReference type="KEGG" id="psoj:PHYSODRAFT_253723"/>
<dbReference type="Gene3D" id="2.160.20.120">
    <property type="match status" value="1"/>
</dbReference>
<dbReference type="RefSeq" id="XP_009518108.1">
    <property type="nucleotide sequence ID" value="XM_009519813.1"/>
</dbReference>
<sequence length="426" mass="45310">MSFKVRVGPIQSPKVPIAERQRVLQTWGISSSETLEKLRVATPGLSYVSVASPALFAEVAQAQGSSSDQLVAVARVSSDAHDLLERVEVLVRGSNRLLIGFDPRPPRGWPVQEPTEPGKHLLTEIFVREGSELRNVSAFGSGSLVVTGNANDRPYGKLKVAAFRGSRVFVTQEQGFRVGRMSLFAGGRSQLYLSTSEVVARDRIRAAASGGRWGGSSIIVQTSKLSTPSFGAAVAGSGSIRVASGSDEGDCRCGTQSLVIAGSGSIDTGDITSKSARVGIIGSGSATLQTTERLAVGTLGTSARVNYLEPGPERVRGSTSSLRALTAAAKAQHDEERAVIAAATTTPTRESVFEDTGSDINRWWWAPCGPHRFHQRQALARRVRVLMLVIQGKGVDVTPNDELKFLIRTQANKGTSAFPHSIVCSC</sequence>
<dbReference type="Proteomes" id="UP000002640">
    <property type="component" value="Unassembled WGS sequence"/>
</dbReference>
<dbReference type="AlphaFoldDB" id="G4YR86"/>
<protein>
    <submittedName>
        <fullName evidence="1">Uncharacterized protein</fullName>
    </submittedName>
</protein>
<dbReference type="InParanoid" id="G4YR86"/>
<dbReference type="EMBL" id="JH159152">
    <property type="protein sequence ID" value="EGZ22820.1"/>
    <property type="molecule type" value="Genomic_DNA"/>
</dbReference>
<keyword evidence="2" id="KW-1185">Reference proteome</keyword>
<dbReference type="GeneID" id="20638408"/>
<name>G4YR86_PHYSP</name>
<organism evidence="1 2">
    <name type="scientific">Phytophthora sojae (strain P6497)</name>
    <name type="common">Soybean stem and root rot agent</name>
    <name type="synonym">Phytophthora megasperma f. sp. glycines</name>
    <dbReference type="NCBI Taxonomy" id="1094619"/>
    <lineage>
        <taxon>Eukaryota</taxon>
        <taxon>Sar</taxon>
        <taxon>Stramenopiles</taxon>
        <taxon>Oomycota</taxon>
        <taxon>Peronosporomycetes</taxon>
        <taxon>Peronosporales</taxon>
        <taxon>Peronosporaceae</taxon>
        <taxon>Phytophthora</taxon>
    </lineage>
</organism>
<evidence type="ECO:0000313" key="1">
    <source>
        <dbReference type="EMBL" id="EGZ22820.1"/>
    </source>
</evidence>
<evidence type="ECO:0000313" key="2">
    <source>
        <dbReference type="Proteomes" id="UP000002640"/>
    </source>
</evidence>
<proteinExistence type="predicted"/>
<reference evidence="1 2" key="1">
    <citation type="journal article" date="2006" name="Science">
        <title>Phytophthora genome sequences uncover evolutionary origins and mechanisms of pathogenesis.</title>
        <authorList>
            <person name="Tyler B.M."/>
            <person name="Tripathy S."/>
            <person name="Zhang X."/>
            <person name="Dehal P."/>
            <person name="Jiang R.H."/>
            <person name="Aerts A."/>
            <person name="Arredondo F.D."/>
            <person name="Baxter L."/>
            <person name="Bensasson D."/>
            <person name="Beynon J.L."/>
            <person name="Chapman J."/>
            <person name="Damasceno C.M."/>
            <person name="Dorrance A.E."/>
            <person name="Dou D."/>
            <person name="Dickerman A.W."/>
            <person name="Dubchak I.L."/>
            <person name="Garbelotto M."/>
            <person name="Gijzen M."/>
            <person name="Gordon S.G."/>
            <person name="Govers F."/>
            <person name="Grunwald N.J."/>
            <person name="Huang W."/>
            <person name="Ivors K.L."/>
            <person name="Jones R.W."/>
            <person name="Kamoun S."/>
            <person name="Krampis K."/>
            <person name="Lamour K.H."/>
            <person name="Lee M.K."/>
            <person name="McDonald W.H."/>
            <person name="Medina M."/>
            <person name="Meijer H.J."/>
            <person name="Nordberg E.K."/>
            <person name="Maclean D.J."/>
            <person name="Ospina-Giraldo M.D."/>
            <person name="Morris P.F."/>
            <person name="Phuntumart V."/>
            <person name="Putnam N.H."/>
            <person name="Rash S."/>
            <person name="Rose J.K."/>
            <person name="Sakihama Y."/>
            <person name="Salamov A.A."/>
            <person name="Savidor A."/>
            <person name="Scheuring C.F."/>
            <person name="Smith B.M."/>
            <person name="Sobral B.W."/>
            <person name="Terry A."/>
            <person name="Torto-Alalibo T.A."/>
            <person name="Win J."/>
            <person name="Xu Z."/>
            <person name="Zhang H."/>
            <person name="Grigoriev I.V."/>
            <person name="Rokhsar D.S."/>
            <person name="Boore J.L."/>
        </authorList>
    </citation>
    <scope>NUCLEOTIDE SEQUENCE [LARGE SCALE GENOMIC DNA]</scope>
    <source>
        <strain evidence="1 2">P6497</strain>
    </source>
</reference>
<gene>
    <name evidence="1" type="ORF">PHYSODRAFT_253723</name>
</gene>
<dbReference type="PANTHER" id="PTHR39200">
    <property type="entry name" value="HYPOTHETICAL EXPORTED PROTEIN"/>
    <property type="match status" value="1"/>
</dbReference>
<accession>G4YR86</accession>